<dbReference type="PANTHER" id="PTHR11496:SF83">
    <property type="entry name" value="HYDROXYACID-OXOACID TRANSHYDROGENASE, MITOCHONDRIAL"/>
    <property type="match status" value="1"/>
</dbReference>
<gene>
    <name evidence="13" type="primary">adhE</name>
    <name evidence="13" type="synonym">adhC</name>
    <name evidence="13" type="ORF">IAC79_06180</name>
</gene>
<dbReference type="GO" id="GO:0046872">
    <property type="term" value="F:metal ion binding"/>
    <property type="evidence" value="ECO:0007669"/>
    <property type="project" value="InterPro"/>
</dbReference>
<feature type="domain" description="Alcohol dehydrogenase iron-type/glycerol dehydrogenase GldA" evidence="11">
    <location>
        <begin position="488"/>
        <end position="665"/>
    </location>
</feature>
<evidence type="ECO:0000259" key="12">
    <source>
        <dbReference type="Pfam" id="PF25137"/>
    </source>
</evidence>
<dbReference type="Proteomes" id="UP000886845">
    <property type="component" value="Unassembled WGS sequence"/>
</dbReference>
<accession>A0A9D1NP60</accession>
<evidence type="ECO:0000256" key="9">
    <source>
        <dbReference type="SAM" id="MobiDB-lite"/>
    </source>
</evidence>
<dbReference type="Pfam" id="PF25137">
    <property type="entry name" value="ADH_Fe_C"/>
    <property type="match status" value="1"/>
</dbReference>
<dbReference type="GO" id="GO:0004022">
    <property type="term" value="F:alcohol dehydrogenase (NAD+) activity"/>
    <property type="evidence" value="ECO:0007669"/>
    <property type="project" value="UniProtKB-UniRule"/>
</dbReference>
<evidence type="ECO:0000256" key="5">
    <source>
        <dbReference type="ARBA" id="ARBA00023268"/>
    </source>
</evidence>
<dbReference type="PIRSF" id="PIRSF000111">
    <property type="entry name" value="ALDH_ADH"/>
    <property type="match status" value="1"/>
</dbReference>
<dbReference type="GO" id="GO:0006066">
    <property type="term" value="P:alcohol metabolic process"/>
    <property type="evidence" value="ECO:0007669"/>
    <property type="project" value="InterPro"/>
</dbReference>
<name>A0A9D1NP60_9BACT</name>
<evidence type="ECO:0000256" key="3">
    <source>
        <dbReference type="ARBA" id="ARBA00023004"/>
    </source>
</evidence>
<sequence>MATKKPAAAKAPAAKKAAAPAQPVAPAAAPSDEEGLKELDELMERVKKAQAIYATYTQEQVDKVFRECALSACAHRIELAKMAVEETGMGVVEDKVTKNHFASEYIYNSYKNVKTCGELEHDETYGISRVAEPLGIIAGIVPTTNPTSTAIFKALLALKTRNGIVFSPHPRAKNSTYAAAMIIERAAVRAGAPEGIVGCIKHPTMAVSAALMHHKYTNLILATGGPGMVKAAYSSGRPAIGVGAGNTPALIDETAHLKMAVSSILMSKTFDNGMICASEQSVIVVESIYEAVKKEFLARGAYILNAAERAKVAATIFIDGKLNAKIVGQPAWKIAEMAGIKVPKEAKVLIGETKDITMGPEEPFAHEKLSPVLALYKCKNFEEGAMMAKKLIEAGGLGHTSVLYTNPHNEDRVKTYGSLVETGRVLVNIPASQGAIGDIYNFKLAPSLTLGCGSWGGNAVSENIGVKHLMNIKTIAARRENMLWFKVPPKVYFKYGCLPFALKELNDRKRAFLVTDKPLFDLGYTDKVTKVLDEMGIEVEIFHEVKPDPDTDTIEAGLQRMNAFKPDLIIALGGGSPMDAAKMMWLRYENPDAKFEDMAMRFMDIEKRIYTFPKLGAKAMMVAIPTTSGTGSEVTPFAVVTDSRTHKKYPIADYALTPDMAIADPELVLTMPRGLTAASGIDALVHALEAMVSVLSTEWSNALSLEAARLVFKYLKLSYDEGGNNRKAREKMHYASNIAGMAFANAFLGLCHSMAHKLGAKYNIPHGIANALLICDVIRYNAVENPAKQAIFSQYTYPMARSRYARVADVVGLAHGKSDAEKVEALIDAIAKLKKEVNIPDSIQAWGVPEDEFLRNLDALSEDAFDDQCTPANPRYPLIKEIREIYLKAYYGPKYKAAPDAPKID</sequence>
<dbReference type="FunFam" id="3.40.50.1970:FF:000002">
    <property type="entry name" value="Aldehyde-alcohol dehydrogenase"/>
    <property type="match status" value="1"/>
</dbReference>
<dbReference type="InterPro" id="IPR016162">
    <property type="entry name" value="Ald_DH_N"/>
</dbReference>
<evidence type="ECO:0000313" key="13">
    <source>
        <dbReference type="EMBL" id="HIV09681.1"/>
    </source>
</evidence>
<dbReference type="InterPro" id="IPR016161">
    <property type="entry name" value="Ald_DH/histidinol_DH"/>
</dbReference>
<dbReference type="GO" id="GO:0008774">
    <property type="term" value="F:acetaldehyde dehydrogenase (acetylating) activity"/>
    <property type="evidence" value="ECO:0007669"/>
    <property type="project" value="UniProtKB-UniRule"/>
</dbReference>
<evidence type="ECO:0000256" key="8">
    <source>
        <dbReference type="PIRNR" id="PIRNR000111"/>
    </source>
</evidence>
<comment type="caution">
    <text evidence="13">The sequence shown here is derived from an EMBL/GenBank/DDBJ whole genome shotgun (WGS) entry which is preliminary data.</text>
</comment>
<dbReference type="Pfam" id="PF00465">
    <property type="entry name" value="Fe-ADH"/>
    <property type="match status" value="1"/>
</dbReference>
<dbReference type="GO" id="GO:0015976">
    <property type="term" value="P:carbon utilization"/>
    <property type="evidence" value="ECO:0007669"/>
    <property type="project" value="InterPro"/>
</dbReference>
<evidence type="ECO:0000256" key="2">
    <source>
        <dbReference type="ARBA" id="ARBA00023002"/>
    </source>
</evidence>
<evidence type="ECO:0000256" key="6">
    <source>
        <dbReference type="ARBA" id="ARBA00035641"/>
    </source>
</evidence>
<dbReference type="InterPro" id="IPR034789">
    <property type="entry name" value="AAD_C"/>
</dbReference>
<reference evidence="13" key="2">
    <citation type="journal article" date="2021" name="PeerJ">
        <title>Extensive microbial diversity within the chicken gut microbiome revealed by metagenomics and culture.</title>
        <authorList>
            <person name="Gilroy R."/>
            <person name="Ravi A."/>
            <person name="Getino M."/>
            <person name="Pursley I."/>
            <person name="Horton D.L."/>
            <person name="Alikhan N.F."/>
            <person name="Baker D."/>
            <person name="Gharbi K."/>
            <person name="Hall N."/>
            <person name="Watson M."/>
            <person name="Adriaenssens E.M."/>
            <person name="Foster-Nyarko E."/>
            <person name="Jarju S."/>
            <person name="Secka A."/>
            <person name="Antonio M."/>
            <person name="Oren A."/>
            <person name="Chaudhuri R.R."/>
            <person name="La Ragione R."/>
            <person name="Hildebrand F."/>
            <person name="Pallen M.J."/>
        </authorList>
    </citation>
    <scope>NUCLEOTIDE SEQUENCE</scope>
    <source>
        <strain evidence="13">35461</strain>
    </source>
</reference>
<dbReference type="Gene3D" id="3.40.50.1970">
    <property type="match status" value="1"/>
</dbReference>
<dbReference type="PROSITE" id="PS00913">
    <property type="entry name" value="ADH_IRON_1"/>
    <property type="match status" value="1"/>
</dbReference>
<dbReference type="CDD" id="cd08178">
    <property type="entry name" value="AAD_C"/>
    <property type="match status" value="1"/>
</dbReference>
<dbReference type="Gene3D" id="3.40.605.10">
    <property type="entry name" value="Aldehyde Dehydrogenase, Chain A, domain 1"/>
    <property type="match status" value="1"/>
</dbReference>
<dbReference type="Pfam" id="PF00171">
    <property type="entry name" value="Aldedh"/>
    <property type="match status" value="1"/>
</dbReference>
<feature type="compositionally biased region" description="Low complexity" evidence="9">
    <location>
        <begin position="1"/>
        <end position="30"/>
    </location>
</feature>
<proteinExistence type="inferred from homology"/>
<dbReference type="InterPro" id="IPR015590">
    <property type="entry name" value="Aldehyde_DH_dom"/>
</dbReference>
<reference evidence="13" key="1">
    <citation type="submission" date="2020-10" db="EMBL/GenBank/DDBJ databases">
        <authorList>
            <person name="Gilroy R."/>
        </authorList>
    </citation>
    <scope>NUCLEOTIDE SEQUENCE</scope>
    <source>
        <strain evidence="13">35461</strain>
    </source>
</reference>
<dbReference type="InterPro" id="IPR001670">
    <property type="entry name" value="ADH_Fe/GldA"/>
</dbReference>
<dbReference type="Gene3D" id="1.20.1090.10">
    <property type="entry name" value="Dehydroquinate synthase-like - alpha domain"/>
    <property type="match status" value="1"/>
</dbReference>
<comment type="similarity">
    <text evidence="7 8">In the C-terminal section; belongs to the iron-containing alcohol dehydrogenase family.</text>
</comment>
<feature type="domain" description="Fe-containing alcohol dehydrogenase-like C-terminal" evidence="12">
    <location>
        <begin position="676"/>
        <end position="890"/>
    </location>
</feature>
<dbReference type="FunFam" id="1.20.1090.10:FF:000001">
    <property type="entry name" value="Aldehyde-alcohol dehydrogenase"/>
    <property type="match status" value="1"/>
</dbReference>
<keyword evidence="4" id="KW-0520">NAD</keyword>
<dbReference type="Gene3D" id="3.40.309.10">
    <property type="entry name" value="Aldehyde Dehydrogenase, Chain A, domain 2"/>
    <property type="match status" value="1"/>
</dbReference>
<dbReference type="EMBL" id="DVOR01000201">
    <property type="protein sequence ID" value="HIV09681.1"/>
    <property type="molecule type" value="Genomic_DNA"/>
</dbReference>
<evidence type="ECO:0000259" key="11">
    <source>
        <dbReference type="Pfam" id="PF00465"/>
    </source>
</evidence>
<dbReference type="InterPro" id="IPR012079">
    <property type="entry name" value="Bifunc_Ald-ADH"/>
</dbReference>
<dbReference type="CDD" id="cd07122">
    <property type="entry name" value="ALDH_F20_ACDH"/>
    <property type="match status" value="1"/>
</dbReference>
<evidence type="ECO:0000259" key="10">
    <source>
        <dbReference type="Pfam" id="PF00171"/>
    </source>
</evidence>
<evidence type="ECO:0000256" key="4">
    <source>
        <dbReference type="ARBA" id="ARBA00023027"/>
    </source>
</evidence>
<evidence type="ECO:0000256" key="1">
    <source>
        <dbReference type="ARBA" id="ARBA00001954"/>
    </source>
</evidence>
<keyword evidence="5" id="KW-0511">Multifunctional enzyme</keyword>
<dbReference type="SUPFAM" id="SSF56796">
    <property type="entry name" value="Dehydroquinate synthase-like"/>
    <property type="match status" value="1"/>
</dbReference>
<comment type="similarity">
    <text evidence="6 8">In the N-terminal section; belongs to the aldehyde dehydrogenase family.</text>
</comment>
<protein>
    <recommendedName>
        <fullName evidence="8">Aldehyde-alcohol dehydrogenase</fullName>
    </recommendedName>
</protein>
<dbReference type="PANTHER" id="PTHR11496">
    <property type="entry name" value="ALCOHOL DEHYDROGENASE"/>
    <property type="match status" value="1"/>
</dbReference>
<dbReference type="PROSITE" id="PS00060">
    <property type="entry name" value="ADH_IRON_2"/>
    <property type="match status" value="1"/>
</dbReference>
<keyword evidence="3" id="KW-0408">Iron</keyword>
<feature type="region of interest" description="Disordered" evidence="9">
    <location>
        <begin position="1"/>
        <end position="34"/>
    </location>
</feature>
<dbReference type="FunFam" id="3.40.309.10:FF:000007">
    <property type="entry name" value="Aldehyde-alcohol dehydrogenase"/>
    <property type="match status" value="1"/>
</dbReference>
<dbReference type="InterPro" id="IPR016163">
    <property type="entry name" value="Ald_DH_C"/>
</dbReference>
<feature type="domain" description="Aldehyde dehydrogenase" evidence="10">
    <location>
        <begin position="37"/>
        <end position="430"/>
    </location>
</feature>
<dbReference type="NCBIfam" id="NF010378">
    <property type="entry name" value="PRK13805.1"/>
    <property type="match status" value="1"/>
</dbReference>
<keyword evidence="2 8" id="KW-0560">Oxidoreductase</keyword>
<dbReference type="InterPro" id="IPR039697">
    <property type="entry name" value="Alcohol_dehydrogenase_Fe"/>
</dbReference>
<dbReference type="InterPro" id="IPR056798">
    <property type="entry name" value="ADH_Fe_C"/>
</dbReference>
<comment type="cofactor">
    <cofactor evidence="1">
        <name>Fe(2+)</name>
        <dbReference type="ChEBI" id="CHEBI:29033"/>
    </cofactor>
</comment>
<dbReference type="SUPFAM" id="SSF53720">
    <property type="entry name" value="ALDH-like"/>
    <property type="match status" value="1"/>
</dbReference>
<dbReference type="InterPro" id="IPR018211">
    <property type="entry name" value="ADH_Fe_CS"/>
</dbReference>
<organism evidence="13 14">
    <name type="scientific">Candidatus Spyradenecus faecavium</name>
    <dbReference type="NCBI Taxonomy" id="2840947"/>
    <lineage>
        <taxon>Bacteria</taxon>
        <taxon>Pseudomonadati</taxon>
        <taxon>Lentisphaerota</taxon>
        <taxon>Lentisphaeria</taxon>
        <taxon>Lentisphaerales</taxon>
        <taxon>Lentisphaeraceae</taxon>
        <taxon>Lentisphaeraceae incertae sedis</taxon>
        <taxon>Candidatus Spyradenecus</taxon>
    </lineage>
</organism>
<dbReference type="AlphaFoldDB" id="A0A9D1NP60"/>
<evidence type="ECO:0000313" key="14">
    <source>
        <dbReference type="Proteomes" id="UP000886845"/>
    </source>
</evidence>
<evidence type="ECO:0000256" key="7">
    <source>
        <dbReference type="ARBA" id="ARBA00035645"/>
    </source>
</evidence>